<dbReference type="RefSeq" id="WP_253743129.1">
    <property type="nucleotide sequence ID" value="NZ_BAABKA010000001.1"/>
</dbReference>
<name>A0A9X2GES3_9ACTN</name>
<sequence>MNGTLGALAPQAPTGSPILVGMVIVDVVLETYDAVDFTAWPIAGPSGDRLLALCGQLSPSEVGTAMAVIFSYNALPVEAVAGLTRAHLEQHLADTGAVTAPGGLRFRDTATGVEVAPGCCFGLENWRDWWDVALGRETWLGHGPTPQVERQGRTIRLRQDDRGGSSVQPVEFTVSELQRLLVSAQQQLSGFLELVRPWAPGIAPGLTGSLVAVLDEQLRINEPLRLDLPS</sequence>
<gene>
    <name evidence="1" type="ORF">HD597_003342</name>
</gene>
<reference evidence="1" key="1">
    <citation type="submission" date="2022-06" db="EMBL/GenBank/DDBJ databases">
        <title>Sequencing the genomes of 1000 actinobacteria strains.</title>
        <authorList>
            <person name="Klenk H.-P."/>
        </authorList>
    </citation>
    <scope>NUCLEOTIDE SEQUENCE</scope>
    <source>
        <strain evidence="1">DSM 46694</strain>
    </source>
</reference>
<dbReference type="AlphaFoldDB" id="A0A9X2GES3"/>
<dbReference type="EMBL" id="JAMZEB010000002">
    <property type="protein sequence ID" value="MCP2356322.1"/>
    <property type="molecule type" value="Genomic_DNA"/>
</dbReference>
<dbReference type="Proteomes" id="UP001139648">
    <property type="component" value="Unassembled WGS sequence"/>
</dbReference>
<evidence type="ECO:0000313" key="2">
    <source>
        <dbReference type="Proteomes" id="UP001139648"/>
    </source>
</evidence>
<comment type="caution">
    <text evidence="1">The sequence shown here is derived from an EMBL/GenBank/DDBJ whole genome shotgun (WGS) entry which is preliminary data.</text>
</comment>
<protein>
    <submittedName>
        <fullName evidence="1">Uncharacterized protein</fullName>
    </submittedName>
</protein>
<organism evidence="1 2">
    <name type="scientific">Nonomuraea thailandensis</name>
    <dbReference type="NCBI Taxonomy" id="1188745"/>
    <lineage>
        <taxon>Bacteria</taxon>
        <taxon>Bacillati</taxon>
        <taxon>Actinomycetota</taxon>
        <taxon>Actinomycetes</taxon>
        <taxon>Streptosporangiales</taxon>
        <taxon>Streptosporangiaceae</taxon>
        <taxon>Nonomuraea</taxon>
    </lineage>
</organism>
<proteinExistence type="predicted"/>
<evidence type="ECO:0000313" key="1">
    <source>
        <dbReference type="EMBL" id="MCP2356322.1"/>
    </source>
</evidence>
<keyword evidence="2" id="KW-1185">Reference proteome</keyword>
<accession>A0A9X2GES3</accession>